<dbReference type="InterPro" id="IPR009605">
    <property type="entry name" value="DUF1216"/>
</dbReference>
<evidence type="ECO:0000256" key="2">
    <source>
        <dbReference type="SAM" id="Phobius"/>
    </source>
</evidence>
<dbReference type="InterPro" id="IPR027417">
    <property type="entry name" value="P-loop_NTPase"/>
</dbReference>
<name>A0ABQ8E2J5_BRANA</name>
<protein>
    <recommendedName>
        <fullName evidence="3">ABC transporter domain-containing protein</fullName>
    </recommendedName>
</protein>
<keyword evidence="2" id="KW-1133">Transmembrane helix</keyword>
<keyword evidence="5" id="KW-1185">Reference proteome</keyword>
<dbReference type="InterPro" id="IPR003439">
    <property type="entry name" value="ABC_transporter-like_ATP-bd"/>
</dbReference>
<dbReference type="PROSITE" id="PS50893">
    <property type="entry name" value="ABC_TRANSPORTER_2"/>
    <property type="match status" value="1"/>
</dbReference>
<feature type="domain" description="ABC transporter" evidence="3">
    <location>
        <begin position="454"/>
        <end position="693"/>
    </location>
</feature>
<dbReference type="InterPro" id="IPR017871">
    <property type="entry name" value="ABC_transporter-like_CS"/>
</dbReference>
<reference evidence="4 5" key="1">
    <citation type="submission" date="2021-05" db="EMBL/GenBank/DDBJ databases">
        <title>Genome Assembly of Synthetic Allotetraploid Brassica napus Reveals Homoeologous Exchanges between Subgenomes.</title>
        <authorList>
            <person name="Davis J.T."/>
        </authorList>
    </citation>
    <scope>NUCLEOTIDE SEQUENCE [LARGE SCALE GENOMIC DNA]</scope>
    <source>
        <strain evidence="5">cv. Da-Ae</strain>
        <tissue evidence="4">Seedling</tissue>
    </source>
</reference>
<keyword evidence="2" id="KW-0472">Membrane</keyword>
<feature type="transmembrane region" description="Helical" evidence="2">
    <location>
        <begin position="243"/>
        <end position="267"/>
    </location>
</feature>
<proteinExistence type="inferred from homology"/>
<accession>A0ABQ8E2J5</accession>
<comment type="similarity">
    <text evidence="1">Belongs to the ABC transporter superfamily. ABCA family. CPR flippase (TC 3.A.1.211) subfamily.</text>
</comment>
<dbReference type="Pfam" id="PF25158">
    <property type="entry name" value="ABCA11_C"/>
    <property type="match status" value="1"/>
</dbReference>
<dbReference type="SUPFAM" id="SSF52540">
    <property type="entry name" value="P-loop containing nucleoside triphosphate hydrolases"/>
    <property type="match status" value="1"/>
</dbReference>
<dbReference type="Gene3D" id="3.40.50.300">
    <property type="entry name" value="P-loop containing nucleotide triphosphate hydrolases"/>
    <property type="match status" value="1"/>
</dbReference>
<dbReference type="CDD" id="cd03263">
    <property type="entry name" value="ABC_subfamily_A"/>
    <property type="match status" value="1"/>
</dbReference>
<evidence type="ECO:0000313" key="5">
    <source>
        <dbReference type="Proteomes" id="UP000824890"/>
    </source>
</evidence>
<feature type="transmembrane region" description="Helical" evidence="2">
    <location>
        <begin position="279"/>
        <end position="301"/>
    </location>
</feature>
<dbReference type="EMBL" id="JAGKQM010000003">
    <property type="protein sequence ID" value="KAH0934896.1"/>
    <property type="molecule type" value="Genomic_DNA"/>
</dbReference>
<gene>
    <name evidence="4" type="ORF">HID58_012013</name>
</gene>
<organism evidence="4 5">
    <name type="scientific">Brassica napus</name>
    <name type="common">Rape</name>
    <dbReference type="NCBI Taxonomy" id="3708"/>
    <lineage>
        <taxon>Eukaryota</taxon>
        <taxon>Viridiplantae</taxon>
        <taxon>Streptophyta</taxon>
        <taxon>Embryophyta</taxon>
        <taxon>Tracheophyta</taxon>
        <taxon>Spermatophyta</taxon>
        <taxon>Magnoliopsida</taxon>
        <taxon>eudicotyledons</taxon>
        <taxon>Gunneridae</taxon>
        <taxon>Pentapetalae</taxon>
        <taxon>rosids</taxon>
        <taxon>malvids</taxon>
        <taxon>Brassicales</taxon>
        <taxon>Brassicaceae</taxon>
        <taxon>Brassiceae</taxon>
        <taxon>Brassica</taxon>
    </lineage>
</organism>
<dbReference type="InterPro" id="IPR026082">
    <property type="entry name" value="ABCA"/>
</dbReference>
<feature type="transmembrane region" description="Helical" evidence="2">
    <location>
        <begin position="205"/>
        <end position="223"/>
    </location>
</feature>
<comment type="caution">
    <text evidence="4">The sequence shown here is derived from an EMBL/GenBank/DDBJ whole genome shotgun (WGS) entry which is preliminary data.</text>
</comment>
<dbReference type="PROSITE" id="PS00211">
    <property type="entry name" value="ABC_TRANSPORTER_1"/>
    <property type="match status" value="1"/>
</dbReference>
<evidence type="ECO:0000256" key="1">
    <source>
        <dbReference type="ARBA" id="ARBA00008526"/>
    </source>
</evidence>
<sequence>MILQQGLPLLYQQFTALFKKNLLLSWRNKRSTCLQLFSSFFFILVIFCIEEAMKASEASSSAYKNVTDPMLLFSPPILPCEDKFFVKLPCYDFVWSGNNSRRVTDIVSAIMANNPGRPIPTNKVQSFKGPEEVDAWFMSHPLQVPGALHFAERNATVVSYGVQTNSSSEEKRGHPKFGWSFGFKEFARPAIIGEAISALKVMGPIFFLAFSMFGFVLQLGSLVTEKELKLRQAMTMMGVFDTAYWLSWLIWEGLLTFFNMISLAFVLSSFISKSSSATTVGFLVFLISFILQIVSATGFPYSSAYSASRRAIWSLFPPNTFSAGLKLLLDATSTPESSGISWSERAVCEGGMSTCDIIYQWQVGSFLFWFVLAMYFDNIIPNASGVRKPIFYFLTPGYWTGKGGNKMEEGSIFSCIGSVPPVEHVASEDQDVLEEETLVKQQAMDGIVDPNIAVQIHGLAKTYPGTTKLGCCKCTKTSPFHAVKGLWMNIAKDQLFCMLGPNGAGKTTSISCLTGINPITGGDALIYGDSVRSSVGMSNIRKMIGVCPQFDILWDALSSEEHLHLFASIKGLPPPSINSTAEKLLADVKLTGAAKVRAGSYSGGMKRRLSVAVALIGDPKLTTGMDPITRRHVWDIIQESKKGRAIILTTHSMEEADILSDRIGIMAKGRLRCIGTSIRLKSRFGTGFVATVSFTESKKDNSNASGDSHEPVKRFFNEHLKVEPADENKAFMTFVIPHDKEKLLTLGLATLEEVFLNIARRAELENATTEGIMVTLDLVSGISLEIPVGARFVGIPDTESAENPSGVMVEVYWQQDGSGSMCITGHSSEMRVPQNVLVTRPPSPNALGHKGLRQAVRGMMDFMGDLEGKCPQTTEFKDFFLKLKDYMACYSSTAPGSKDLQVELSIKSETLFRAMSDFSGTKGGTSTRPVYAFGLEDSWTLVDGLLSMGKSLVEMKKSGSKEITFEQRKETIQSMVKWTRGIGLFVKKVSESKGKSIDLSSFGIDYDNNVSSPSERALYETQGTFSLPHYVKDFPKMSKDFEPFAYKGMSGFLGALESKCPATAEFKDLFVTVADYMACFKSGIKVEMQEKSVKLFRAISVLDGTNGGTSVDSWRMVDGMLSMGILVTEMKKNVSQEITFEQRKELIGGMVKWARAIGLLVKTASEKKGKSIDLASFGVDYSPHVASPFKGASGEL</sequence>
<dbReference type="Proteomes" id="UP000824890">
    <property type="component" value="Unassembled WGS sequence"/>
</dbReference>
<dbReference type="PANTHER" id="PTHR19229:SF207">
    <property type="entry name" value="ABC TRANSPORTER A FAMILY MEMBER 11-RELATED"/>
    <property type="match status" value="1"/>
</dbReference>
<evidence type="ECO:0000313" key="4">
    <source>
        <dbReference type="EMBL" id="KAH0934896.1"/>
    </source>
</evidence>
<dbReference type="Pfam" id="PF00005">
    <property type="entry name" value="ABC_tran"/>
    <property type="match status" value="1"/>
</dbReference>
<dbReference type="PANTHER" id="PTHR19229">
    <property type="entry name" value="ATP-BINDING CASSETTE TRANSPORTER SUBFAMILY A ABCA"/>
    <property type="match status" value="1"/>
</dbReference>
<evidence type="ECO:0000259" key="3">
    <source>
        <dbReference type="PROSITE" id="PS50893"/>
    </source>
</evidence>
<dbReference type="Pfam" id="PF06746">
    <property type="entry name" value="DUF1216"/>
    <property type="match status" value="1"/>
</dbReference>
<dbReference type="InterPro" id="IPR056788">
    <property type="entry name" value="ABCA2/9/11_C"/>
</dbReference>
<keyword evidence="2" id="KW-0812">Transmembrane</keyword>